<gene>
    <name evidence="2" type="ORF">FMUND_8948</name>
</gene>
<dbReference type="Proteomes" id="UP000544331">
    <property type="component" value="Unassembled WGS sequence"/>
</dbReference>
<evidence type="ECO:0000256" key="1">
    <source>
        <dbReference type="SAM" id="SignalP"/>
    </source>
</evidence>
<dbReference type="EMBL" id="JAAOAN010000306">
    <property type="protein sequence ID" value="KAF5711553.1"/>
    <property type="molecule type" value="Genomic_DNA"/>
</dbReference>
<comment type="caution">
    <text evidence="2">The sequence shown here is derived from an EMBL/GenBank/DDBJ whole genome shotgun (WGS) entry which is preliminary data.</text>
</comment>
<keyword evidence="3" id="KW-1185">Reference proteome</keyword>
<organism evidence="2 3">
    <name type="scientific">Fusarium mundagurra</name>
    <dbReference type="NCBI Taxonomy" id="1567541"/>
    <lineage>
        <taxon>Eukaryota</taxon>
        <taxon>Fungi</taxon>
        <taxon>Dikarya</taxon>
        <taxon>Ascomycota</taxon>
        <taxon>Pezizomycotina</taxon>
        <taxon>Sordariomycetes</taxon>
        <taxon>Hypocreomycetidae</taxon>
        <taxon>Hypocreales</taxon>
        <taxon>Nectriaceae</taxon>
        <taxon>Fusarium</taxon>
        <taxon>Fusarium fujikuroi species complex</taxon>
    </lineage>
</organism>
<dbReference type="AlphaFoldDB" id="A0A8H6DBN0"/>
<keyword evidence="1" id="KW-0732">Signal</keyword>
<reference evidence="2 3" key="1">
    <citation type="submission" date="2020-05" db="EMBL/GenBank/DDBJ databases">
        <title>Identification and distribution of gene clusters putatively required for synthesis of sphingolipid metabolism inhibitors in phylogenetically diverse species of the filamentous fungus Fusarium.</title>
        <authorList>
            <person name="Kim H.-S."/>
            <person name="Busman M."/>
            <person name="Brown D.W."/>
            <person name="Divon H."/>
            <person name="Uhlig S."/>
            <person name="Proctor R.H."/>
        </authorList>
    </citation>
    <scope>NUCLEOTIDE SEQUENCE [LARGE SCALE GENOMIC DNA]</scope>
    <source>
        <strain evidence="2 3">NRRL 66235</strain>
    </source>
</reference>
<accession>A0A8H6DBN0</accession>
<evidence type="ECO:0000313" key="3">
    <source>
        <dbReference type="Proteomes" id="UP000544331"/>
    </source>
</evidence>
<sequence length="179" mass="19284">MHSLKLFRSLCALFVILIGAHLTSASPVGTAGDFVVTRRSGSGWCWPFCNPFNGGVPDAPNRYTFRTPASTSTSTAPARYYDIPDTQVTLRVENEPTGAVVVTASVGTRYTLPAHAEINVRLQVRGGVNIDFNHANLGLGSETAVARILADQVRDLITGERSDDGSFGITLLYKLDQDL</sequence>
<name>A0A8H6DBN0_9HYPO</name>
<protein>
    <submittedName>
        <fullName evidence="2">Uncharacterized protein</fullName>
    </submittedName>
</protein>
<proteinExistence type="predicted"/>
<feature type="signal peptide" evidence="1">
    <location>
        <begin position="1"/>
        <end position="25"/>
    </location>
</feature>
<dbReference type="OrthoDB" id="4818389at2759"/>
<evidence type="ECO:0000313" key="2">
    <source>
        <dbReference type="EMBL" id="KAF5711553.1"/>
    </source>
</evidence>
<feature type="chain" id="PRO_5034156801" evidence="1">
    <location>
        <begin position="26"/>
        <end position="179"/>
    </location>
</feature>